<dbReference type="AlphaFoldDB" id="A0A1C5A989"/>
<dbReference type="SUPFAM" id="SSF51182">
    <property type="entry name" value="RmlC-like cupins"/>
    <property type="match status" value="1"/>
</dbReference>
<evidence type="ECO:0008006" key="3">
    <source>
        <dbReference type="Google" id="ProtNLM"/>
    </source>
</evidence>
<dbReference type="EMBL" id="FMCV01000025">
    <property type="protein sequence ID" value="SCF41574.1"/>
    <property type="molecule type" value="Genomic_DNA"/>
</dbReference>
<evidence type="ECO:0000313" key="2">
    <source>
        <dbReference type="Proteomes" id="UP000198551"/>
    </source>
</evidence>
<organism evidence="1 2">
    <name type="scientific">Micromonospora marina</name>
    <dbReference type="NCBI Taxonomy" id="307120"/>
    <lineage>
        <taxon>Bacteria</taxon>
        <taxon>Bacillati</taxon>
        <taxon>Actinomycetota</taxon>
        <taxon>Actinomycetes</taxon>
        <taxon>Micromonosporales</taxon>
        <taxon>Micromonosporaceae</taxon>
        <taxon>Micromonospora</taxon>
    </lineage>
</organism>
<protein>
    <recommendedName>
        <fullName evidence="3">Cysteine dioxygenase type I</fullName>
    </recommendedName>
</protein>
<dbReference type="InterPro" id="IPR011051">
    <property type="entry name" value="RmlC_Cupin_sf"/>
</dbReference>
<accession>A0A1C5A989</accession>
<evidence type="ECO:0000313" key="1">
    <source>
        <dbReference type="EMBL" id="SCF41574.1"/>
    </source>
</evidence>
<sequence length="226" mass="25213">MADIRHPALAALGQIDWEDTGSIVRGGETVFDALVNDPELLPGLLDNLRVDRSLRDLCERYDFLDKLVLHDDRAAQVRIRLHLYRSGYFDRPHNHRWSFASYILSGRYTHRIFGNDQQFGEDTDPDSLVAVHERIEGPGDSYALHHTSVHTVQAEADTISLLLRGPAAKDRFLILDRAAGGSFWVYGAAQESPEQRASKRMSESCVDETIGRVATITGAASAVLRS</sequence>
<gene>
    <name evidence="1" type="ORF">GA0070215_12575</name>
</gene>
<keyword evidence="2" id="KW-1185">Reference proteome</keyword>
<reference evidence="2" key="1">
    <citation type="submission" date="2016-06" db="EMBL/GenBank/DDBJ databases">
        <authorList>
            <person name="Varghese N."/>
        </authorList>
    </citation>
    <scope>NUCLEOTIDE SEQUENCE [LARGE SCALE GENOMIC DNA]</scope>
    <source>
        <strain evidence="2">DSM 45555</strain>
    </source>
</reference>
<dbReference type="Proteomes" id="UP000198551">
    <property type="component" value="Unassembled WGS sequence"/>
</dbReference>
<name>A0A1C5A989_9ACTN</name>
<dbReference type="RefSeq" id="WP_091050094.1">
    <property type="nucleotide sequence ID" value="NZ_FMCV01000025.1"/>
</dbReference>
<proteinExistence type="predicted"/>